<dbReference type="GO" id="GO:0006355">
    <property type="term" value="P:regulation of DNA-templated transcription"/>
    <property type="evidence" value="ECO:0007669"/>
    <property type="project" value="InterPro"/>
</dbReference>
<dbReference type="SUPFAM" id="SSF47598">
    <property type="entry name" value="Ribbon-helix-helix"/>
    <property type="match status" value="1"/>
</dbReference>
<protein>
    <submittedName>
        <fullName evidence="2">CopG domain protein DNA-binding domain protein</fullName>
    </submittedName>
</protein>
<organism evidence="2 3">
    <name type="scientific">Saccharolobus islandicus (strain REY15A)</name>
    <name type="common">Sulfolobus islandicus</name>
    <dbReference type="NCBI Taxonomy" id="930945"/>
    <lineage>
        <taxon>Archaea</taxon>
        <taxon>Thermoproteota</taxon>
        <taxon>Thermoprotei</taxon>
        <taxon>Sulfolobales</taxon>
        <taxon>Sulfolobaceae</taxon>
        <taxon>Saccharolobus</taxon>
    </lineage>
</organism>
<evidence type="ECO:0000313" key="2">
    <source>
        <dbReference type="EMBL" id="ADX85224.1"/>
    </source>
</evidence>
<reference evidence="2 3" key="1">
    <citation type="journal article" date="2011" name="J. Bacteriol.">
        <title>Genome analyses of icelandic strains of Sulfolobus islandicus, model organisms for genetic and virus-host interaction studies.</title>
        <authorList>
            <person name="Guo L."/>
            <person name="Brugger K."/>
            <person name="Liu C."/>
            <person name="Shah S.A."/>
            <person name="Zheng H."/>
            <person name="Zhu Y."/>
            <person name="Wang S."/>
            <person name="Lillestol R.K."/>
            <person name="Chen L."/>
            <person name="Frank J."/>
            <person name="Prangishvili D."/>
            <person name="Paulin L."/>
            <person name="She Q."/>
            <person name="Huang L."/>
            <person name="Garrett R.A."/>
        </authorList>
    </citation>
    <scope>NUCLEOTIDE SEQUENCE [LARGE SCALE GENOMIC DNA]</scope>
    <source>
        <strain evidence="2 3">REY15A</strain>
    </source>
</reference>
<dbReference type="Gene3D" id="1.10.1220.10">
    <property type="entry name" value="Met repressor-like"/>
    <property type="match status" value="1"/>
</dbReference>
<dbReference type="eggNOG" id="arCOG03846">
    <property type="taxonomic scope" value="Archaea"/>
</dbReference>
<evidence type="ECO:0000313" key="3">
    <source>
        <dbReference type="Proteomes" id="UP000002664"/>
    </source>
</evidence>
<dbReference type="Proteomes" id="UP000002664">
    <property type="component" value="Chromosome"/>
</dbReference>
<accession>F0NEU4</accession>
<gene>
    <name evidence="2" type="ordered locus">SiRe_1157</name>
</gene>
<dbReference type="InterPro" id="IPR002145">
    <property type="entry name" value="CopG"/>
</dbReference>
<dbReference type="EMBL" id="CP002425">
    <property type="protein sequence ID" value="ADX85224.1"/>
    <property type="molecule type" value="Genomic_DNA"/>
</dbReference>
<dbReference type="GO" id="GO:0003677">
    <property type="term" value="F:DNA binding"/>
    <property type="evidence" value="ECO:0007669"/>
    <property type="project" value="UniProtKB-KW"/>
</dbReference>
<dbReference type="KEGG" id="sir:SiRe_1157"/>
<feature type="domain" description="Ribbon-helix-helix protein CopG" evidence="1">
    <location>
        <begin position="4"/>
        <end position="42"/>
    </location>
</feature>
<dbReference type="InterPro" id="IPR013321">
    <property type="entry name" value="Arc_rbn_hlx_hlx"/>
</dbReference>
<proteinExistence type="predicted"/>
<dbReference type="InterPro" id="IPR010985">
    <property type="entry name" value="Ribbon_hlx_hlx"/>
</dbReference>
<keyword evidence="2" id="KW-0238">DNA-binding</keyword>
<name>F0NEU4_SACI5</name>
<sequence length="57" mass="6711">MVRVITFKAEEELLVKLDLFALNSRMSRSEIIRMAIEKYLEEAAGGIRTRDRRLSRQ</sequence>
<keyword evidence="3" id="KW-1185">Reference proteome</keyword>
<dbReference type="Pfam" id="PF01402">
    <property type="entry name" value="RHH_1"/>
    <property type="match status" value="1"/>
</dbReference>
<dbReference type="HOGENOM" id="CLU_2985852_0_0_2"/>
<evidence type="ECO:0000259" key="1">
    <source>
        <dbReference type="Pfam" id="PF01402"/>
    </source>
</evidence>
<dbReference type="STRING" id="930945.SiRe_1157"/>
<dbReference type="AlphaFoldDB" id="F0NEU4"/>